<sequence length="115" mass="13171">MEQSEQNARIRVNERRLLELVLMSEVDPSPKVQSRPAALSQCWLTGSQAQTGAFASDLANSVDFDFDPSEDPHKHHKEFHVVCSTKRPHGILEDYIKMKEFPFSLTRATKDWLCL</sequence>
<feature type="non-terminal residue" evidence="1">
    <location>
        <position position="1"/>
    </location>
</feature>
<protein>
    <submittedName>
        <fullName evidence="1">Uncharacterized protein</fullName>
    </submittedName>
</protein>
<dbReference type="OrthoDB" id="1422241at2759"/>
<organism evidence="1 2">
    <name type="scientific">Mucuna pruriens</name>
    <name type="common">Velvet bean</name>
    <name type="synonym">Dolichos pruriens</name>
    <dbReference type="NCBI Taxonomy" id="157652"/>
    <lineage>
        <taxon>Eukaryota</taxon>
        <taxon>Viridiplantae</taxon>
        <taxon>Streptophyta</taxon>
        <taxon>Embryophyta</taxon>
        <taxon>Tracheophyta</taxon>
        <taxon>Spermatophyta</taxon>
        <taxon>Magnoliopsida</taxon>
        <taxon>eudicotyledons</taxon>
        <taxon>Gunneridae</taxon>
        <taxon>Pentapetalae</taxon>
        <taxon>rosids</taxon>
        <taxon>fabids</taxon>
        <taxon>Fabales</taxon>
        <taxon>Fabaceae</taxon>
        <taxon>Papilionoideae</taxon>
        <taxon>50 kb inversion clade</taxon>
        <taxon>NPAAA clade</taxon>
        <taxon>indigoferoid/millettioid clade</taxon>
        <taxon>Phaseoleae</taxon>
        <taxon>Mucuna</taxon>
    </lineage>
</organism>
<comment type="caution">
    <text evidence="1">The sequence shown here is derived from an EMBL/GenBank/DDBJ whole genome shotgun (WGS) entry which is preliminary data.</text>
</comment>
<reference evidence="1" key="1">
    <citation type="submission" date="2018-05" db="EMBL/GenBank/DDBJ databases">
        <title>Draft genome of Mucuna pruriens seed.</title>
        <authorList>
            <person name="Nnadi N.E."/>
            <person name="Vos R."/>
            <person name="Hasami M.H."/>
            <person name="Devisetty U.K."/>
            <person name="Aguiy J.C."/>
        </authorList>
    </citation>
    <scope>NUCLEOTIDE SEQUENCE [LARGE SCALE GENOMIC DNA]</scope>
    <source>
        <strain evidence="1">JCA_2017</strain>
    </source>
</reference>
<dbReference type="AlphaFoldDB" id="A0A371HYU2"/>
<keyword evidence="2" id="KW-1185">Reference proteome</keyword>
<dbReference type="Proteomes" id="UP000257109">
    <property type="component" value="Unassembled WGS sequence"/>
</dbReference>
<gene>
    <name evidence="1" type="ORF">CR513_07888</name>
</gene>
<dbReference type="EMBL" id="QJKJ01001371">
    <property type="protein sequence ID" value="RDY07948.1"/>
    <property type="molecule type" value="Genomic_DNA"/>
</dbReference>
<proteinExistence type="predicted"/>
<name>A0A371HYU2_MUCPR</name>
<evidence type="ECO:0000313" key="1">
    <source>
        <dbReference type="EMBL" id="RDY07948.1"/>
    </source>
</evidence>
<accession>A0A371HYU2</accession>
<evidence type="ECO:0000313" key="2">
    <source>
        <dbReference type="Proteomes" id="UP000257109"/>
    </source>
</evidence>